<keyword evidence="3" id="KW-0732">Signal</keyword>
<feature type="chain" id="PRO_5021954560" evidence="3">
    <location>
        <begin position="29"/>
        <end position="1303"/>
    </location>
</feature>
<proteinExistence type="predicted"/>
<keyword evidence="2" id="KW-1133">Transmembrane helix</keyword>
<feature type="domain" description="Adhesin isopeptide-forming adherence" evidence="5">
    <location>
        <begin position="584"/>
        <end position="729"/>
    </location>
</feature>
<feature type="domain" description="Adhesin isopeptide-forming adherence" evidence="5">
    <location>
        <begin position="735"/>
        <end position="913"/>
    </location>
</feature>
<protein>
    <submittedName>
        <fullName evidence="6">Phage tail protein</fullName>
    </submittedName>
</protein>
<evidence type="ECO:0000313" key="7">
    <source>
        <dbReference type="Proteomes" id="UP000317536"/>
    </source>
</evidence>
<evidence type="ECO:0000256" key="2">
    <source>
        <dbReference type="SAM" id="Phobius"/>
    </source>
</evidence>
<feature type="region of interest" description="Disordered" evidence="1">
    <location>
        <begin position="209"/>
        <end position="232"/>
    </location>
</feature>
<sequence length="1303" mass="141696">MNKHRRVSLLAALVALATLAGPAAPAVAGGGSGHAGGGPVPPGGENVRIWQGWAYKDDDQGAFGGYEIGSIDRALSQMGVVDGGNATTARVKRQALDEANGNCQARFNQAHADQSGQGHCRVTGVGVVAGYRGSQRIFDGICVAIHKLWMDNWRSQVANSTFSNRGVTYRTGDPFWDQPEDSLDKFADEYAGNENDISLVVIMLNDYEPKPADLPPDPPDKEVDRGTSADGMTNRTRIVTETGHGGRELTFSDVFNPQGKQYRISGQHVRDQTSGEDLTDKFIFNTAEGARPPGGRATATWKGGALPQKHRWVWQLDVTVERPETGVILDQGGVHWKGAARQIDQSTPERRTPTWKPRPDKSWILRDTTTGVWKSVIDPQWSNGTGADGHAFLDGDRVGSVVNATVEAHLIEAPKVFALTDDWSAADYLVDQDGARAIRIFVAKAKADADGHYRRSSIEDIAAKGRDVTDRFEISVTGTRARAQAKSGWLNGLKGMEDPMQVTMLVPFTVRFANGGGAAKVRKDMGGAPDQELTFCRAPDGHGSQGEPLTNSGSQTVNTQSVETNKPGICGYLPPVRKDVISEAGQGGEQASVDGKGVFPGQRLEYQLDTQPSLPDNLAYPVKSIILTDVYDRWFVPDKQTLEVTDLQSGDIIAKTGYATKWKDKDHSLRVAITNPARISKWRAGGKPRIRLRFEGRVDPKAPRDHRVGNQWLLTLNNSLTPSNQVSNPPADFHPSKSDVSAHDPGISIDGKVLFVGDRGVYRISLDARRKDTAYPVWRLGMTDAYDARHLDIDPKSIEVLGSDGRDYTKAFNIQVRNGMVLVFAKTVDTYVPATGATLKGDPQPPDLAAYAAARGHSPLREPAIDQGLLGRTYDLVLPYTVIRAEPGHVVRNQATQIVNDMRKATNVVANPVKPLNPAKDVVVDVGGDSAHSSSLYRGRLFLYRLDSSLLPAGRAYPQVKTWRIEDRLDPSVDRFTGHWAVYANQDLYENGRILIHHGQIMAGSDISADIHGGPLFTMTADPAGLVKVEATPRYLALVSASGNRPVGWRAYLQCRRLKKVERHENRFTEFYQDKTMVSNTVWTRTPDMTPALHIEKFDQAGGLPKGDRDQPEQALRTHDDVPIVFRITNDSPRDPGDGTGAIFPARQLRLEDQTVVGQGRVTGIRYPDNWSTLMLRPGQSVDVHAKVTGISGRHTDRARVIGSPLVPCPVEDDAALPEREDAGKASVRPDSRGVMVDGRLLCSDRAVRSNSDDWNALGEALPGTGAAVALPLAIVAAAAMTGSLLFGLVRGASKGRRGGSDR</sequence>
<feature type="domain" description="Cell surface antigen C-terminal" evidence="4">
    <location>
        <begin position="917"/>
        <end position="1087"/>
    </location>
</feature>
<evidence type="ECO:0000256" key="1">
    <source>
        <dbReference type="SAM" id="MobiDB-lite"/>
    </source>
</evidence>
<name>A0A556R7V5_9BIFI</name>
<dbReference type="Proteomes" id="UP000317536">
    <property type="component" value="Unassembled WGS sequence"/>
</dbReference>
<feature type="transmembrane region" description="Helical" evidence="2">
    <location>
        <begin position="1269"/>
        <end position="1290"/>
    </location>
</feature>
<dbReference type="EMBL" id="VMHJ01000004">
    <property type="protein sequence ID" value="TSJ84970.1"/>
    <property type="molecule type" value="Genomic_DNA"/>
</dbReference>
<feature type="region of interest" description="Disordered" evidence="1">
    <location>
        <begin position="540"/>
        <end position="560"/>
    </location>
</feature>
<feature type="compositionally biased region" description="Polar residues" evidence="1">
    <location>
        <begin position="547"/>
        <end position="560"/>
    </location>
</feature>
<feature type="compositionally biased region" description="Basic and acidic residues" evidence="1">
    <location>
        <begin position="218"/>
        <end position="227"/>
    </location>
</feature>
<evidence type="ECO:0000259" key="4">
    <source>
        <dbReference type="Pfam" id="PF16364"/>
    </source>
</evidence>
<feature type="compositionally biased region" description="Basic and acidic residues" evidence="1">
    <location>
        <begin position="347"/>
        <end position="360"/>
    </location>
</feature>
<organism evidence="6 7">
    <name type="scientific">Bifidobacterium asteroides</name>
    <dbReference type="NCBI Taxonomy" id="1684"/>
    <lineage>
        <taxon>Bacteria</taxon>
        <taxon>Bacillati</taxon>
        <taxon>Actinomycetota</taxon>
        <taxon>Actinomycetes</taxon>
        <taxon>Bifidobacteriales</taxon>
        <taxon>Bifidobacteriaceae</taxon>
        <taxon>Bifidobacterium</taxon>
    </lineage>
</organism>
<dbReference type="Gene3D" id="2.60.40.740">
    <property type="match status" value="3"/>
</dbReference>
<evidence type="ECO:0000313" key="6">
    <source>
        <dbReference type="EMBL" id="TSJ84970.1"/>
    </source>
</evidence>
<evidence type="ECO:0000259" key="5">
    <source>
        <dbReference type="Pfam" id="PF17998"/>
    </source>
</evidence>
<feature type="signal peptide" evidence="3">
    <location>
        <begin position="1"/>
        <end position="28"/>
    </location>
</feature>
<dbReference type="Pfam" id="PF16364">
    <property type="entry name" value="Antigen_C"/>
    <property type="match status" value="1"/>
</dbReference>
<keyword evidence="2" id="KW-0472">Membrane</keyword>
<dbReference type="InterPro" id="IPR026345">
    <property type="entry name" value="Adh_isopep-form_adh_dom"/>
</dbReference>
<accession>A0A556R7V5</accession>
<evidence type="ECO:0000256" key="3">
    <source>
        <dbReference type="SAM" id="SignalP"/>
    </source>
</evidence>
<keyword evidence="2" id="KW-0812">Transmembrane</keyword>
<dbReference type="InterPro" id="IPR032300">
    <property type="entry name" value="Antigen_C"/>
</dbReference>
<reference evidence="6 7" key="1">
    <citation type="submission" date="2019-07" db="EMBL/GenBank/DDBJ databases">
        <title>Bifidobacterium asteroides genomes.</title>
        <authorList>
            <person name="Zheng H."/>
        </authorList>
    </citation>
    <scope>NUCLEOTIDE SEQUENCE [LARGE SCALE GENOMIC DNA]</scope>
    <source>
        <strain evidence="6 7">W8111</strain>
    </source>
</reference>
<gene>
    <name evidence="6" type="ORF">FPK29_07205</name>
</gene>
<dbReference type="Pfam" id="PF17998">
    <property type="entry name" value="AgI_II_C2"/>
    <property type="match status" value="2"/>
</dbReference>
<comment type="caution">
    <text evidence="6">The sequence shown here is derived from an EMBL/GenBank/DDBJ whole genome shotgun (WGS) entry which is preliminary data.</text>
</comment>
<feature type="region of interest" description="Disordered" evidence="1">
    <location>
        <begin position="340"/>
        <end position="360"/>
    </location>
</feature>
<dbReference type="NCBIfam" id="TIGR04228">
    <property type="entry name" value="isopep_sspB_C2"/>
    <property type="match status" value="1"/>
</dbReference>